<accession>A0A9N9GLK5</accession>
<feature type="transmembrane region" description="Helical" evidence="2">
    <location>
        <begin position="173"/>
        <end position="192"/>
    </location>
</feature>
<keyword evidence="4" id="KW-1185">Reference proteome</keyword>
<gene>
    <name evidence="3" type="ORF">ALEPTO_LOCUS8898</name>
</gene>
<feature type="non-terminal residue" evidence="3">
    <location>
        <position position="1"/>
    </location>
</feature>
<dbReference type="EMBL" id="CAJVPS010005860">
    <property type="protein sequence ID" value="CAG8619362.1"/>
    <property type="molecule type" value="Genomic_DNA"/>
</dbReference>
<organism evidence="3 4">
    <name type="scientific">Ambispora leptoticha</name>
    <dbReference type="NCBI Taxonomy" id="144679"/>
    <lineage>
        <taxon>Eukaryota</taxon>
        <taxon>Fungi</taxon>
        <taxon>Fungi incertae sedis</taxon>
        <taxon>Mucoromycota</taxon>
        <taxon>Glomeromycotina</taxon>
        <taxon>Glomeromycetes</taxon>
        <taxon>Archaeosporales</taxon>
        <taxon>Ambisporaceae</taxon>
        <taxon>Ambispora</taxon>
    </lineage>
</organism>
<feature type="region of interest" description="Disordered" evidence="1">
    <location>
        <begin position="33"/>
        <end position="57"/>
    </location>
</feature>
<protein>
    <submittedName>
        <fullName evidence="3">12037_t:CDS:1</fullName>
    </submittedName>
</protein>
<name>A0A9N9GLK5_9GLOM</name>
<feature type="compositionally biased region" description="Low complexity" evidence="1">
    <location>
        <begin position="644"/>
        <end position="663"/>
    </location>
</feature>
<keyword evidence="2" id="KW-1133">Transmembrane helix</keyword>
<feature type="transmembrane region" description="Helical" evidence="2">
    <location>
        <begin position="145"/>
        <end position="167"/>
    </location>
</feature>
<evidence type="ECO:0000313" key="4">
    <source>
        <dbReference type="Proteomes" id="UP000789508"/>
    </source>
</evidence>
<keyword evidence="2" id="KW-0812">Transmembrane</keyword>
<keyword evidence="2" id="KW-0472">Membrane</keyword>
<sequence length="717" mass="79057">MNNIESIQSGEALVSPRPARNFITITTSSISPPVSTTSIDKSFTSKSAEKSIEDTSTNDYNTSTLTANLNGLSIVNTISSDDDILSSSSDEDFEKIDKEPYEDKYIKLSTICALDFVSTSDPSDISLTSSDAVLSVVQRIANMSFFLCLVSSFLAAVYAFFLCAYAILPWHLIYSITACLWGYCLYAQGNSLSLSNSITGARRISMGVTVIQGVAYLLESVMHDKSNNGPGPLSQTEVFSKNPFLYGGSMLGLPIYIVLEQILIAYQKENFRKQALLQYERENAQNAVHCLIDRFSERKGLYLRTIAKQLRNNTELAMTTLKQLSPPNFLSKPHEQLSACSIPIPTASIKAIHTAMKTVNYMSTHLGTLSLLLFTDNGKIALSRVKRNFDVGEMLQKVGDALAGFASNANVELVLYHVYYGLNHINVVGDEATLRYALFDLLKSILKSACTGACVEIGLKVRNSEDADGTNDDDLLDKDTVINPRDKVICTIEITHNFASSGLTPEQKRKSFLMNSAMQFSARVFKFIGANLTAEQDDDRQLFMVSLELEVGPPLEKPKAPRVNEETRKRFPHLRISGEPSIEDLKKFSRRLRGLRVGLHTKTNSHFARHLTNCLTTWSTDISHVPIGGDDEIGSQKADSRPGSHSASLSSIGSRQPSSSGNSENYEDNMNELANLPPTYVIIDDDVDTLKEQLVKLRNSPFQVGIASVLSARGRHK</sequence>
<feature type="transmembrane region" description="Helical" evidence="2">
    <location>
        <begin position="243"/>
        <end position="266"/>
    </location>
</feature>
<evidence type="ECO:0000256" key="2">
    <source>
        <dbReference type="SAM" id="Phobius"/>
    </source>
</evidence>
<dbReference type="AlphaFoldDB" id="A0A9N9GLK5"/>
<reference evidence="3" key="1">
    <citation type="submission" date="2021-06" db="EMBL/GenBank/DDBJ databases">
        <authorList>
            <person name="Kallberg Y."/>
            <person name="Tangrot J."/>
            <person name="Rosling A."/>
        </authorList>
    </citation>
    <scope>NUCLEOTIDE SEQUENCE</scope>
    <source>
        <strain evidence="3">FL130A</strain>
    </source>
</reference>
<dbReference type="Proteomes" id="UP000789508">
    <property type="component" value="Unassembled WGS sequence"/>
</dbReference>
<dbReference type="OrthoDB" id="21225at2759"/>
<evidence type="ECO:0000256" key="1">
    <source>
        <dbReference type="SAM" id="MobiDB-lite"/>
    </source>
</evidence>
<evidence type="ECO:0000313" key="3">
    <source>
        <dbReference type="EMBL" id="CAG8619362.1"/>
    </source>
</evidence>
<comment type="caution">
    <text evidence="3">The sequence shown here is derived from an EMBL/GenBank/DDBJ whole genome shotgun (WGS) entry which is preliminary data.</text>
</comment>
<feature type="region of interest" description="Disordered" evidence="1">
    <location>
        <begin position="627"/>
        <end position="670"/>
    </location>
</feature>
<proteinExistence type="predicted"/>